<evidence type="ECO:0000313" key="3">
    <source>
        <dbReference type="Proteomes" id="UP000006727"/>
    </source>
</evidence>
<dbReference type="EnsemblPlants" id="Pp3c14_23670V3.1">
    <property type="protein sequence ID" value="Pp3c14_23670V3.1"/>
    <property type="gene ID" value="Pp3c14_23670"/>
</dbReference>
<reference evidence="2" key="3">
    <citation type="submission" date="2020-12" db="UniProtKB">
        <authorList>
            <consortium name="EnsemblPlants"/>
        </authorList>
    </citation>
    <scope>IDENTIFICATION</scope>
</reference>
<accession>A0A2K1JJ18</accession>
<dbReference type="AlphaFoldDB" id="A0A2K1JJ18"/>
<proteinExistence type="predicted"/>
<reference evidence="1 3" key="1">
    <citation type="journal article" date="2008" name="Science">
        <title>The Physcomitrella genome reveals evolutionary insights into the conquest of land by plants.</title>
        <authorList>
            <person name="Rensing S."/>
            <person name="Lang D."/>
            <person name="Zimmer A."/>
            <person name="Terry A."/>
            <person name="Salamov A."/>
            <person name="Shapiro H."/>
            <person name="Nishiyama T."/>
            <person name="Perroud P.-F."/>
            <person name="Lindquist E."/>
            <person name="Kamisugi Y."/>
            <person name="Tanahashi T."/>
            <person name="Sakakibara K."/>
            <person name="Fujita T."/>
            <person name="Oishi K."/>
            <person name="Shin-I T."/>
            <person name="Kuroki Y."/>
            <person name="Toyoda A."/>
            <person name="Suzuki Y."/>
            <person name="Hashimoto A."/>
            <person name="Yamaguchi K."/>
            <person name="Sugano A."/>
            <person name="Kohara Y."/>
            <person name="Fujiyama A."/>
            <person name="Anterola A."/>
            <person name="Aoki S."/>
            <person name="Ashton N."/>
            <person name="Barbazuk W.B."/>
            <person name="Barker E."/>
            <person name="Bennetzen J."/>
            <person name="Bezanilla M."/>
            <person name="Blankenship R."/>
            <person name="Cho S.H."/>
            <person name="Dutcher S."/>
            <person name="Estelle M."/>
            <person name="Fawcett J.A."/>
            <person name="Gundlach H."/>
            <person name="Hanada K."/>
            <person name="Heyl A."/>
            <person name="Hicks K.A."/>
            <person name="Hugh J."/>
            <person name="Lohr M."/>
            <person name="Mayer K."/>
            <person name="Melkozernov A."/>
            <person name="Murata T."/>
            <person name="Nelson D."/>
            <person name="Pils B."/>
            <person name="Prigge M."/>
            <person name="Reiss B."/>
            <person name="Renner T."/>
            <person name="Rombauts S."/>
            <person name="Rushton P."/>
            <person name="Sanderfoot A."/>
            <person name="Schween G."/>
            <person name="Shiu S.-H."/>
            <person name="Stueber K."/>
            <person name="Theodoulou F.L."/>
            <person name="Tu H."/>
            <person name="Van de Peer Y."/>
            <person name="Verrier P.J."/>
            <person name="Waters E."/>
            <person name="Wood A."/>
            <person name="Yang L."/>
            <person name="Cove D."/>
            <person name="Cuming A."/>
            <person name="Hasebe M."/>
            <person name="Lucas S."/>
            <person name="Mishler D.B."/>
            <person name="Reski R."/>
            <person name="Grigoriev I."/>
            <person name="Quatrano R.S."/>
            <person name="Boore J.L."/>
        </authorList>
    </citation>
    <scope>NUCLEOTIDE SEQUENCE [LARGE SCALE GENOMIC DNA]</scope>
    <source>
        <strain evidence="2 3">cv. Gransden 2004</strain>
    </source>
</reference>
<dbReference type="EMBL" id="ABEU02000014">
    <property type="protein sequence ID" value="PNR41547.1"/>
    <property type="molecule type" value="Genomic_DNA"/>
</dbReference>
<evidence type="ECO:0000313" key="2">
    <source>
        <dbReference type="EnsemblPlants" id="Pp3c14_23670V3.1"/>
    </source>
</evidence>
<gene>
    <name evidence="1" type="ORF">PHYPA_018950</name>
</gene>
<dbReference type="Gramene" id="Pp3c14_23670V3.1">
    <property type="protein sequence ID" value="Pp3c14_23670V3.1"/>
    <property type="gene ID" value="Pp3c14_23670"/>
</dbReference>
<sequence>MGGTNLAKSLRHSLMPDNAYRPCSIINSDQSVPLLHCKRLLRGYPQPHLLYLHNTINTLHEIYPSEQSTDSTRPQSKKKMYAVSEGFALQLKNRQEKKCVIKVRNDFNKPRRRSNRGRHVAPPTCARLHPWRRSSSTTTRRSTLPSTSHSSLVYSLQQRFNAGIALYCLISHSLSWHPRTETCRNFFNAAFYAFQCTTIYAFQYTNIYDFQCTIIYAIQYTTIYAFQYTTIYAFQSITFYAFQCTTFYAFQFTTVYTFQCTILHVFQYTTVHAFQYTTVYAFQDTVKDKNMIKINKQEEHVVLEDLHLNCIILKVVTIVKSRSAGQQTKALESNLLIVGSPSSQHHNYKEATNKD</sequence>
<name>A0A2K1JJ18_PHYPA</name>
<keyword evidence="3" id="KW-1185">Reference proteome</keyword>
<evidence type="ECO:0000313" key="1">
    <source>
        <dbReference type="EMBL" id="PNR41547.1"/>
    </source>
</evidence>
<organism evidence="1">
    <name type="scientific">Physcomitrium patens</name>
    <name type="common">Spreading-leaved earth moss</name>
    <name type="synonym">Physcomitrella patens</name>
    <dbReference type="NCBI Taxonomy" id="3218"/>
    <lineage>
        <taxon>Eukaryota</taxon>
        <taxon>Viridiplantae</taxon>
        <taxon>Streptophyta</taxon>
        <taxon>Embryophyta</taxon>
        <taxon>Bryophyta</taxon>
        <taxon>Bryophytina</taxon>
        <taxon>Bryopsida</taxon>
        <taxon>Funariidae</taxon>
        <taxon>Funariales</taxon>
        <taxon>Funariaceae</taxon>
        <taxon>Physcomitrium</taxon>
    </lineage>
</organism>
<dbReference type="InParanoid" id="A0A2K1JJ18"/>
<protein>
    <submittedName>
        <fullName evidence="1 2">Uncharacterized protein</fullName>
    </submittedName>
</protein>
<reference evidence="1 3" key="2">
    <citation type="journal article" date="2018" name="Plant J.">
        <title>The Physcomitrella patens chromosome-scale assembly reveals moss genome structure and evolution.</title>
        <authorList>
            <person name="Lang D."/>
            <person name="Ullrich K.K."/>
            <person name="Murat F."/>
            <person name="Fuchs J."/>
            <person name="Jenkins J."/>
            <person name="Haas F.B."/>
            <person name="Piednoel M."/>
            <person name="Gundlach H."/>
            <person name="Van Bel M."/>
            <person name="Meyberg R."/>
            <person name="Vives C."/>
            <person name="Morata J."/>
            <person name="Symeonidi A."/>
            <person name="Hiss M."/>
            <person name="Muchero W."/>
            <person name="Kamisugi Y."/>
            <person name="Saleh O."/>
            <person name="Blanc G."/>
            <person name="Decker E.L."/>
            <person name="van Gessel N."/>
            <person name="Grimwood J."/>
            <person name="Hayes R.D."/>
            <person name="Graham S.W."/>
            <person name="Gunter L.E."/>
            <person name="McDaniel S.F."/>
            <person name="Hoernstein S.N.W."/>
            <person name="Larsson A."/>
            <person name="Li F.W."/>
            <person name="Perroud P.F."/>
            <person name="Phillips J."/>
            <person name="Ranjan P."/>
            <person name="Rokshar D.S."/>
            <person name="Rothfels C.J."/>
            <person name="Schneider L."/>
            <person name="Shu S."/>
            <person name="Stevenson D.W."/>
            <person name="Thummler F."/>
            <person name="Tillich M."/>
            <person name="Villarreal Aguilar J.C."/>
            <person name="Widiez T."/>
            <person name="Wong G.K."/>
            <person name="Wymore A."/>
            <person name="Zhang Y."/>
            <person name="Zimmer A.D."/>
            <person name="Quatrano R.S."/>
            <person name="Mayer K.F.X."/>
            <person name="Goodstein D."/>
            <person name="Casacuberta J.M."/>
            <person name="Vandepoele K."/>
            <person name="Reski R."/>
            <person name="Cuming A.C."/>
            <person name="Tuskan G.A."/>
            <person name="Maumus F."/>
            <person name="Salse J."/>
            <person name="Schmutz J."/>
            <person name="Rensing S.A."/>
        </authorList>
    </citation>
    <scope>NUCLEOTIDE SEQUENCE [LARGE SCALE GENOMIC DNA]</scope>
    <source>
        <strain evidence="2 3">cv. Gransden 2004</strain>
    </source>
</reference>
<dbReference type="Proteomes" id="UP000006727">
    <property type="component" value="Chromosome 14"/>
</dbReference>